<evidence type="ECO:0000313" key="2">
    <source>
        <dbReference type="EMBL" id="KAK0392871.1"/>
    </source>
</evidence>
<dbReference type="Proteomes" id="UP001175261">
    <property type="component" value="Unassembled WGS sequence"/>
</dbReference>
<gene>
    <name evidence="2" type="ORF">NLU13_2365</name>
</gene>
<keyword evidence="3" id="KW-1185">Reference proteome</keyword>
<dbReference type="InterPro" id="IPR023214">
    <property type="entry name" value="HAD_sf"/>
</dbReference>
<comment type="caution">
    <text evidence="2">The sequence shown here is derived from an EMBL/GenBank/DDBJ whole genome shotgun (WGS) entry which is preliminary data.</text>
</comment>
<proteinExistence type="predicted"/>
<evidence type="ECO:0000313" key="3">
    <source>
        <dbReference type="Proteomes" id="UP001175261"/>
    </source>
</evidence>
<evidence type="ECO:0000256" key="1">
    <source>
        <dbReference type="SAM" id="MobiDB-lite"/>
    </source>
</evidence>
<dbReference type="Pfam" id="PF13242">
    <property type="entry name" value="Hydrolase_like"/>
    <property type="match status" value="1"/>
</dbReference>
<dbReference type="Gene3D" id="3.40.50.1000">
    <property type="entry name" value="HAD superfamily/HAD-like"/>
    <property type="match status" value="2"/>
</dbReference>
<dbReference type="Pfam" id="PF13344">
    <property type="entry name" value="Hydrolase_6"/>
    <property type="match status" value="1"/>
</dbReference>
<dbReference type="PANTHER" id="PTHR19288">
    <property type="entry name" value="4-NITROPHENYLPHOSPHATASE-RELATED"/>
    <property type="match status" value="1"/>
</dbReference>
<feature type="region of interest" description="Disordered" evidence="1">
    <location>
        <begin position="1"/>
        <end position="29"/>
    </location>
</feature>
<dbReference type="InterPro" id="IPR036412">
    <property type="entry name" value="HAD-like_sf"/>
</dbReference>
<dbReference type="PANTHER" id="PTHR19288:SF93">
    <property type="entry name" value="FI11325P-RELATED"/>
    <property type="match status" value="1"/>
</dbReference>
<sequence length="491" mass="54959">MGPQRALGRLRTVSRHALSSSQSSQRLCRTQQKPPTFAFASARAFHVSLRRSEENRPLSEAASAVTDHVKTALDQGDSGVAFAFDIDGVLYRGSEAIQGAAKALRTLRRNGHRYVFLTNGGGVYEDRKAKSLRKKLKLTEEDDVIGDRLIQSHTPMKGWPEHIKKKDTILITGHFPHWARKIAKSYGFENIVTPTDIEMAQNHIYPFLSPRSFKGPGRWNDWQSLPGSKRIFAPDDPYTTEVPGRALKIDHIFVWNDPRDWSLDIQIITDVLSSHKGYLGTVSRKNGDKSLPNNGWQQDDQPCLWISNLDLHWKTQHPINRFGTGAFVEALKGVWRAVTDGVELQYKALGKPHQVTYEYAHDKLLHMTGSGEHSEATKPLKRVYMIGDNPESDIAGANSFSPADGTEWRSILVRTGVWRPTEMEPEPRHKPDVIVDDVADAIVWALNREGIQITRDELLALGEAEPAKTEPGEEAHEAVTMPSAPVGRIVV</sequence>
<accession>A0AA39GSY1</accession>
<organism evidence="2 3">
    <name type="scientific">Sarocladium strictum</name>
    <name type="common">Black bundle disease fungus</name>
    <name type="synonym">Acremonium strictum</name>
    <dbReference type="NCBI Taxonomy" id="5046"/>
    <lineage>
        <taxon>Eukaryota</taxon>
        <taxon>Fungi</taxon>
        <taxon>Dikarya</taxon>
        <taxon>Ascomycota</taxon>
        <taxon>Pezizomycotina</taxon>
        <taxon>Sordariomycetes</taxon>
        <taxon>Hypocreomycetidae</taxon>
        <taxon>Hypocreales</taxon>
        <taxon>Sarocladiaceae</taxon>
        <taxon>Sarocladium</taxon>
    </lineage>
</organism>
<reference evidence="2" key="1">
    <citation type="submission" date="2022-10" db="EMBL/GenBank/DDBJ databases">
        <title>Determination and structural analysis of whole genome sequence of Sarocladium strictum F4-1.</title>
        <authorList>
            <person name="Hu L."/>
            <person name="Jiang Y."/>
        </authorList>
    </citation>
    <scope>NUCLEOTIDE SEQUENCE</scope>
    <source>
        <strain evidence="2">F4-1</strain>
    </source>
</reference>
<dbReference type="AlphaFoldDB" id="A0AA39GSY1"/>
<dbReference type="NCBIfam" id="TIGR01460">
    <property type="entry name" value="HAD-SF-IIA"/>
    <property type="match status" value="1"/>
</dbReference>
<protein>
    <submittedName>
        <fullName evidence="2">Uncharacterized protein</fullName>
    </submittedName>
</protein>
<dbReference type="EMBL" id="JAPDFR010000001">
    <property type="protein sequence ID" value="KAK0392871.1"/>
    <property type="molecule type" value="Genomic_DNA"/>
</dbReference>
<dbReference type="GO" id="GO:0016791">
    <property type="term" value="F:phosphatase activity"/>
    <property type="evidence" value="ECO:0007669"/>
    <property type="project" value="TreeGrafter"/>
</dbReference>
<name>A0AA39GSY1_SARSR</name>
<dbReference type="SUPFAM" id="SSF56784">
    <property type="entry name" value="HAD-like"/>
    <property type="match status" value="1"/>
</dbReference>
<dbReference type="GO" id="GO:0005737">
    <property type="term" value="C:cytoplasm"/>
    <property type="evidence" value="ECO:0007669"/>
    <property type="project" value="TreeGrafter"/>
</dbReference>
<dbReference type="InterPro" id="IPR006357">
    <property type="entry name" value="HAD-SF_hydro_IIA"/>
</dbReference>